<keyword evidence="2" id="KW-1185">Reference proteome</keyword>
<comment type="caution">
    <text evidence="1">The sequence shown here is derived from an EMBL/GenBank/DDBJ whole genome shotgun (WGS) entry which is preliminary data.</text>
</comment>
<dbReference type="HOGENOM" id="CLU_2314677_0_0_10"/>
<gene>
    <name evidence="1" type="ORF">HMPREF9699_00551</name>
</gene>
<reference evidence="1 2" key="1">
    <citation type="submission" date="2012-07" db="EMBL/GenBank/DDBJ databases">
        <title>The Genome Sequence of Bergeyella zoohelcum ATCC 43767.</title>
        <authorList>
            <consortium name="The Broad Institute Genome Sequencing Platform"/>
            <person name="Earl A."/>
            <person name="Ward D."/>
            <person name="Feldgarden M."/>
            <person name="Gevers D."/>
            <person name="Huys G."/>
            <person name="Walker B."/>
            <person name="Young S.K."/>
            <person name="Zeng Q."/>
            <person name="Gargeya S."/>
            <person name="Fitzgerald M."/>
            <person name="Haas B."/>
            <person name="Abouelleil A."/>
            <person name="Alvarado L."/>
            <person name="Arachchi H.M."/>
            <person name="Berlin A.M."/>
            <person name="Chapman S.B."/>
            <person name="Goldberg J."/>
            <person name="Griggs A."/>
            <person name="Gujja S."/>
            <person name="Hansen M."/>
            <person name="Howarth C."/>
            <person name="Imamovic A."/>
            <person name="Larimer J."/>
            <person name="McCowen C."/>
            <person name="Montmayeur A."/>
            <person name="Murphy C."/>
            <person name="Neiman D."/>
            <person name="Pearson M."/>
            <person name="Priest M."/>
            <person name="Roberts A."/>
            <person name="Saif S."/>
            <person name="Shea T."/>
            <person name="Sisk P."/>
            <person name="Sykes S."/>
            <person name="Wortman J."/>
            <person name="Nusbaum C."/>
            <person name="Birren B."/>
        </authorList>
    </citation>
    <scope>NUCLEOTIDE SEQUENCE [LARGE SCALE GENOMIC DNA]</scope>
    <source>
        <strain evidence="1 2">ATCC 43767</strain>
    </source>
</reference>
<name>K1LUN1_9FLAO</name>
<organism evidence="1 2">
    <name type="scientific">Bergeyella zoohelcum ATCC 43767</name>
    <dbReference type="NCBI Taxonomy" id="883096"/>
    <lineage>
        <taxon>Bacteria</taxon>
        <taxon>Pseudomonadati</taxon>
        <taxon>Bacteroidota</taxon>
        <taxon>Flavobacteriia</taxon>
        <taxon>Flavobacteriales</taxon>
        <taxon>Weeksellaceae</taxon>
        <taxon>Bergeyella</taxon>
    </lineage>
</organism>
<dbReference type="OrthoDB" id="6225685at2"/>
<evidence type="ECO:0000313" key="2">
    <source>
        <dbReference type="Proteomes" id="UP000006085"/>
    </source>
</evidence>
<dbReference type="RefSeq" id="WP_002662234.1">
    <property type="nucleotide sequence ID" value="NZ_JH932293.1"/>
</dbReference>
<dbReference type="Proteomes" id="UP000006085">
    <property type="component" value="Unassembled WGS sequence"/>
</dbReference>
<evidence type="ECO:0000313" key="1">
    <source>
        <dbReference type="EMBL" id="EKB58651.1"/>
    </source>
</evidence>
<accession>K1LUN1</accession>
<dbReference type="AlphaFoldDB" id="K1LUN1"/>
<dbReference type="EMBL" id="AGYA01000012">
    <property type="protein sequence ID" value="EKB58651.1"/>
    <property type="molecule type" value="Genomic_DNA"/>
</dbReference>
<protein>
    <submittedName>
        <fullName evidence="1">Uncharacterized protein</fullName>
    </submittedName>
</protein>
<sequence length="99" mass="10373">MASYTIALGVTGNIHNWNLFDAFKATFFGAIGGAVTFGVGEIFNVASQAGKLTQIGTLIQKSVGDFGLAIVQAGTHAVAQGVLLYSKAKVLDKRFGQEH</sequence>
<dbReference type="STRING" id="883096.HMPREF9699_00551"/>
<proteinExistence type="predicted"/>